<dbReference type="InterPro" id="IPR001360">
    <property type="entry name" value="Glyco_hydro_1"/>
</dbReference>
<comment type="similarity">
    <text evidence="1 4">Belongs to the glycosyl hydrolase 1 family.</text>
</comment>
<evidence type="ECO:0000313" key="5">
    <source>
        <dbReference type="EMBL" id="GBP54372.1"/>
    </source>
</evidence>
<evidence type="ECO:0000256" key="2">
    <source>
        <dbReference type="ARBA" id="ARBA00022801"/>
    </source>
</evidence>
<dbReference type="PRINTS" id="PR00131">
    <property type="entry name" value="GLHYDRLASE1"/>
</dbReference>
<name>A0A4C1WUS1_EUMVA</name>
<evidence type="ECO:0000256" key="1">
    <source>
        <dbReference type="ARBA" id="ARBA00010838"/>
    </source>
</evidence>
<dbReference type="SUPFAM" id="SSF51445">
    <property type="entry name" value="(Trans)glycosidases"/>
    <property type="match status" value="1"/>
</dbReference>
<dbReference type="GO" id="GO:0005975">
    <property type="term" value="P:carbohydrate metabolic process"/>
    <property type="evidence" value="ECO:0007669"/>
    <property type="project" value="InterPro"/>
</dbReference>
<evidence type="ECO:0000256" key="4">
    <source>
        <dbReference type="RuleBase" id="RU003690"/>
    </source>
</evidence>
<dbReference type="EMBL" id="BGZK01000645">
    <property type="protein sequence ID" value="GBP54372.1"/>
    <property type="molecule type" value="Genomic_DNA"/>
</dbReference>
<keyword evidence="2" id="KW-0378">Hydrolase</keyword>
<dbReference type="PANTHER" id="PTHR10353:SF36">
    <property type="entry name" value="LP05116P"/>
    <property type="match status" value="1"/>
</dbReference>
<reference evidence="5 6" key="1">
    <citation type="journal article" date="2019" name="Commun. Biol.">
        <title>The bagworm genome reveals a unique fibroin gene that provides high tensile strength.</title>
        <authorList>
            <person name="Kono N."/>
            <person name="Nakamura H."/>
            <person name="Ohtoshi R."/>
            <person name="Tomita M."/>
            <person name="Numata K."/>
            <person name="Arakawa K."/>
        </authorList>
    </citation>
    <scope>NUCLEOTIDE SEQUENCE [LARGE SCALE GENOMIC DNA]</scope>
</reference>
<evidence type="ECO:0000256" key="3">
    <source>
        <dbReference type="ARBA" id="ARBA00023295"/>
    </source>
</evidence>
<dbReference type="AlphaFoldDB" id="A0A4C1WUS1"/>
<dbReference type="Proteomes" id="UP000299102">
    <property type="component" value="Unassembled WGS sequence"/>
</dbReference>
<protein>
    <submittedName>
        <fullName evidence="5">Myrosinase 1</fullName>
    </submittedName>
</protein>
<sequence>MLIELIRTFYIDKSPSVWDVSVHKDPCWIANCSSGDVATDSYHLYERDAAMLAELGVDFYRFSISWPRVLSEGPGRVGARSAAGFAYYRRLIAQLKRRGIQPLVTLYHWDLPQYLQDLGGWTNPLIVDWFSDYARVVFEELGDDVKFWITINEPWTFCWFSYGRDLFAPRVNSSDVGVYLCAKNVILAHAKVYHLYTNEFKKHQNGIIGITNAFAWYEPATDSRYDSEAVKDILEFEAGLFTNPIYSKHGDFPEVVKERVAQKSAEQGYSHSRLPQLTPEEIEFARGAYDFLGVNHYFTFLAYRNASADYSKNILYGKAKAPSYLDDINVALTLGPEWSKSSVSPLSTYYPSGFYGLLTYLRQKYDNPPIIVTENGWPTGPGLEDDDRIKYLRGYLQALQQALEEGSDIRGYTVWSLMDTFEWNNGYSQRFGLYEVDFESARRERAPRKSAFVYREVVRARAVDPGYEPPVDATSNVRIVERQTSRRAIKLQIVTMAHVYSQPQKIHPSALPVHSEGIGNPMEGNRVDGNWKRRVDHRNSLDEMIAEVATLHPHSCSLNECCTQSHDSCRPVTTMVGQSSYVVSLRVFISALYPYHIGPSTGFCAYRVRLCSYTVPKC</sequence>
<organism evidence="5 6">
    <name type="scientific">Eumeta variegata</name>
    <name type="common">Bagworm moth</name>
    <name type="synonym">Eumeta japonica</name>
    <dbReference type="NCBI Taxonomy" id="151549"/>
    <lineage>
        <taxon>Eukaryota</taxon>
        <taxon>Metazoa</taxon>
        <taxon>Ecdysozoa</taxon>
        <taxon>Arthropoda</taxon>
        <taxon>Hexapoda</taxon>
        <taxon>Insecta</taxon>
        <taxon>Pterygota</taxon>
        <taxon>Neoptera</taxon>
        <taxon>Endopterygota</taxon>
        <taxon>Lepidoptera</taxon>
        <taxon>Glossata</taxon>
        <taxon>Ditrysia</taxon>
        <taxon>Tineoidea</taxon>
        <taxon>Psychidae</taxon>
        <taxon>Oiketicinae</taxon>
        <taxon>Eumeta</taxon>
    </lineage>
</organism>
<keyword evidence="6" id="KW-1185">Reference proteome</keyword>
<dbReference type="GO" id="GO:0008422">
    <property type="term" value="F:beta-glucosidase activity"/>
    <property type="evidence" value="ECO:0007669"/>
    <property type="project" value="TreeGrafter"/>
</dbReference>
<gene>
    <name evidence="5" type="ORF">EVAR_50785_1</name>
</gene>
<comment type="caution">
    <text evidence="5">The sequence shown here is derived from an EMBL/GenBank/DDBJ whole genome shotgun (WGS) entry which is preliminary data.</text>
</comment>
<evidence type="ECO:0000313" key="6">
    <source>
        <dbReference type="Proteomes" id="UP000299102"/>
    </source>
</evidence>
<dbReference type="STRING" id="151549.A0A4C1WUS1"/>
<dbReference type="OrthoDB" id="65569at2759"/>
<dbReference type="PANTHER" id="PTHR10353">
    <property type="entry name" value="GLYCOSYL HYDROLASE"/>
    <property type="match status" value="1"/>
</dbReference>
<dbReference type="InterPro" id="IPR017853">
    <property type="entry name" value="GH"/>
</dbReference>
<keyword evidence="3" id="KW-0326">Glycosidase</keyword>
<accession>A0A4C1WUS1</accession>
<dbReference type="Gene3D" id="3.20.20.80">
    <property type="entry name" value="Glycosidases"/>
    <property type="match status" value="1"/>
</dbReference>
<proteinExistence type="inferred from homology"/>
<dbReference type="Pfam" id="PF00232">
    <property type="entry name" value="Glyco_hydro_1"/>
    <property type="match status" value="1"/>
</dbReference>